<name>A0A8S1JFU3_9CHLO</name>
<keyword evidence="2" id="KW-1185">Reference proteome</keyword>
<evidence type="ECO:0000313" key="2">
    <source>
        <dbReference type="Proteomes" id="UP000708148"/>
    </source>
</evidence>
<accession>A0A8S1JFU3</accession>
<dbReference type="PANTHER" id="PTHR28630:SF3">
    <property type="entry name" value="PEROXIREDOXIN-LIKE 2C"/>
    <property type="match status" value="1"/>
</dbReference>
<gene>
    <name evidence="1" type="ORF">OSTQU699_LOCUS8245</name>
</gene>
<organism evidence="1 2">
    <name type="scientific">Ostreobium quekettii</name>
    <dbReference type="NCBI Taxonomy" id="121088"/>
    <lineage>
        <taxon>Eukaryota</taxon>
        <taxon>Viridiplantae</taxon>
        <taxon>Chlorophyta</taxon>
        <taxon>core chlorophytes</taxon>
        <taxon>Ulvophyceae</taxon>
        <taxon>TCBD clade</taxon>
        <taxon>Bryopsidales</taxon>
        <taxon>Ostreobineae</taxon>
        <taxon>Ostreobiaceae</taxon>
        <taxon>Ostreobium</taxon>
    </lineage>
</organism>
<dbReference type="OrthoDB" id="40334at2759"/>
<reference evidence="1" key="1">
    <citation type="submission" date="2020-12" db="EMBL/GenBank/DDBJ databases">
        <authorList>
            <person name="Iha C."/>
        </authorList>
    </citation>
    <scope>NUCLEOTIDE SEQUENCE</scope>
</reference>
<dbReference type="InterPro" id="IPR032801">
    <property type="entry name" value="PXL2A/B/C"/>
</dbReference>
<dbReference type="AlphaFoldDB" id="A0A8S1JFU3"/>
<evidence type="ECO:0000313" key="1">
    <source>
        <dbReference type="EMBL" id="CAD7702888.1"/>
    </source>
</evidence>
<protein>
    <submittedName>
        <fullName evidence="1">Uncharacterized protein</fullName>
    </submittedName>
</protein>
<dbReference type="Pfam" id="PF13911">
    <property type="entry name" value="AhpC-TSA_2"/>
    <property type="match status" value="1"/>
</dbReference>
<dbReference type="EMBL" id="CAJHUC010001992">
    <property type="protein sequence ID" value="CAD7702888.1"/>
    <property type="molecule type" value="Genomic_DNA"/>
</dbReference>
<dbReference type="Proteomes" id="UP000708148">
    <property type="component" value="Unassembled WGS sequence"/>
</dbReference>
<proteinExistence type="predicted"/>
<sequence length="158" mass="17581">MKMYLHAQELARQLRRDVIPILQPAGVKLFLVSIGPPERGLEFCKVTNFPPEQMLADPDNILYDAVGFYRGVGVTFFNYNTPLSILRRFLKNGAADLGEAMQLWKIWIPPKIEQSLQQGGSLVFQGSECVFANYEEATGAHVDLDALVRAALGTNQSP</sequence>
<dbReference type="PANTHER" id="PTHR28630">
    <property type="match status" value="1"/>
</dbReference>
<comment type="caution">
    <text evidence="1">The sequence shown here is derived from an EMBL/GenBank/DDBJ whole genome shotgun (WGS) entry which is preliminary data.</text>
</comment>